<protein>
    <submittedName>
        <fullName evidence="6">Cellulose binding domain-containing protein</fullName>
    </submittedName>
</protein>
<dbReference type="PANTHER" id="PTHR34002">
    <property type="entry name" value="BLR1656 PROTEIN"/>
    <property type="match status" value="1"/>
</dbReference>
<comment type="similarity">
    <text evidence="1 2">Belongs to the glycosyl hydrolase 12 (cellulase H) family.</text>
</comment>
<accession>A0ABV3P3A4</accession>
<evidence type="ECO:0000313" key="7">
    <source>
        <dbReference type="Proteomes" id="UP001555826"/>
    </source>
</evidence>
<dbReference type="InterPro" id="IPR001919">
    <property type="entry name" value="CBD2"/>
</dbReference>
<dbReference type="InterPro" id="IPR013319">
    <property type="entry name" value="GH11/12"/>
</dbReference>
<sequence>MPRLRALAATVGPKLGVAAAVTALVAGAATAVTTLDTPSAAAATALCDQYAKTTTADGKYRIQNNRWGTSAQQCIEPTATGFRVTQADGAVSTSGAPKSYPSIYWGCHYADCTTGFSPVQASSGTFGSVRTSVAMTYPTSGEWDASFDLWFDPTPRTDGQNTGAEVMVWLNHAGRPQPVGSKVGTVTLAGATWDVWYGNTGWNVVSYVRQTPTSSADFAVSTFFDDALARGWVQRSWYLTSIQAGFEPWTGGAGLAVTSFSAGTGSTGTPTATTSPTASPTATPTATASPTVTVTRSPRPTSGRPVCSATAKTESAWGAGAVQNVTVTNGGEARTGWTTVATLPAGQTVTNLWNGTWTQSGRTLTVKNASYNGSLAAGGTTSFGYQLAATGSTSTPATITCS</sequence>
<feature type="region of interest" description="Disordered" evidence="3">
    <location>
        <begin position="263"/>
        <end position="307"/>
    </location>
</feature>
<name>A0ABV3P3A4_9ACTN</name>
<keyword evidence="2" id="KW-0378">Hydrolase</keyword>
<evidence type="ECO:0000259" key="5">
    <source>
        <dbReference type="PROSITE" id="PS51173"/>
    </source>
</evidence>
<keyword evidence="2" id="KW-0119">Carbohydrate metabolism</keyword>
<dbReference type="Gene3D" id="2.60.120.180">
    <property type="match status" value="1"/>
</dbReference>
<dbReference type="SUPFAM" id="SSF49384">
    <property type="entry name" value="Carbohydrate-binding domain"/>
    <property type="match status" value="1"/>
</dbReference>
<keyword evidence="7" id="KW-1185">Reference proteome</keyword>
<dbReference type="PANTHER" id="PTHR34002:SF9">
    <property type="entry name" value="XYLOGLUCAN-SPECIFIC ENDO-BETA-1,4-GLUCANASE A"/>
    <property type="match status" value="1"/>
</dbReference>
<dbReference type="PROSITE" id="PS51173">
    <property type="entry name" value="CBM2"/>
    <property type="match status" value="1"/>
</dbReference>
<dbReference type="InterPro" id="IPR002594">
    <property type="entry name" value="GH12"/>
</dbReference>
<dbReference type="SMART" id="SM00637">
    <property type="entry name" value="CBD_II"/>
    <property type="match status" value="1"/>
</dbReference>
<feature type="domain" description="CBM2" evidence="5">
    <location>
        <begin position="300"/>
        <end position="402"/>
    </location>
</feature>
<feature type="chain" id="PRO_5046671856" evidence="4">
    <location>
        <begin position="32"/>
        <end position="402"/>
    </location>
</feature>
<evidence type="ECO:0000256" key="2">
    <source>
        <dbReference type="RuleBase" id="RU361163"/>
    </source>
</evidence>
<dbReference type="RefSeq" id="WP_367636723.1">
    <property type="nucleotide sequence ID" value="NZ_JBFNQN010000003.1"/>
</dbReference>
<dbReference type="InterPro" id="IPR008965">
    <property type="entry name" value="CBM2/CBM3_carb-bd_dom_sf"/>
</dbReference>
<gene>
    <name evidence="6" type="ORF">AB1207_05100</name>
</gene>
<keyword evidence="4" id="KW-0732">Signal</keyword>
<organism evidence="6 7">
    <name type="scientific">Kineococcus endophyticus</name>
    <dbReference type="NCBI Taxonomy" id="1181883"/>
    <lineage>
        <taxon>Bacteria</taxon>
        <taxon>Bacillati</taxon>
        <taxon>Actinomycetota</taxon>
        <taxon>Actinomycetes</taxon>
        <taxon>Kineosporiales</taxon>
        <taxon>Kineosporiaceae</taxon>
        <taxon>Kineococcus</taxon>
    </lineage>
</organism>
<evidence type="ECO:0000256" key="4">
    <source>
        <dbReference type="SAM" id="SignalP"/>
    </source>
</evidence>
<dbReference type="Pfam" id="PF00553">
    <property type="entry name" value="CBM_2"/>
    <property type="match status" value="1"/>
</dbReference>
<feature type="compositionally biased region" description="Low complexity" evidence="3">
    <location>
        <begin position="263"/>
        <end position="302"/>
    </location>
</feature>
<dbReference type="InterPro" id="IPR012291">
    <property type="entry name" value="CBM2_carb-bd_dom_sf"/>
</dbReference>
<dbReference type="Pfam" id="PF01670">
    <property type="entry name" value="Glyco_hydro_12"/>
    <property type="match status" value="1"/>
</dbReference>
<proteinExistence type="inferred from homology"/>
<evidence type="ECO:0000256" key="1">
    <source>
        <dbReference type="ARBA" id="ARBA00005519"/>
    </source>
</evidence>
<keyword evidence="2" id="KW-0624">Polysaccharide degradation</keyword>
<feature type="signal peptide" evidence="4">
    <location>
        <begin position="1"/>
        <end position="31"/>
    </location>
</feature>
<comment type="caution">
    <text evidence="6">The sequence shown here is derived from an EMBL/GenBank/DDBJ whole genome shotgun (WGS) entry which is preliminary data.</text>
</comment>
<keyword evidence="2" id="KW-0326">Glycosidase</keyword>
<evidence type="ECO:0000256" key="3">
    <source>
        <dbReference type="SAM" id="MobiDB-lite"/>
    </source>
</evidence>
<dbReference type="Proteomes" id="UP001555826">
    <property type="component" value="Unassembled WGS sequence"/>
</dbReference>
<dbReference type="InterPro" id="IPR013320">
    <property type="entry name" value="ConA-like_dom_sf"/>
</dbReference>
<dbReference type="SUPFAM" id="SSF49899">
    <property type="entry name" value="Concanavalin A-like lectins/glucanases"/>
    <property type="match status" value="1"/>
</dbReference>
<dbReference type="EMBL" id="JBFNQN010000003">
    <property type="protein sequence ID" value="MEW9264114.1"/>
    <property type="molecule type" value="Genomic_DNA"/>
</dbReference>
<dbReference type="Gene3D" id="2.60.40.290">
    <property type="match status" value="1"/>
</dbReference>
<evidence type="ECO:0000313" key="6">
    <source>
        <dbReference type="EMBL" id="MEW9264114.1"/>
    </source>
</evidence>
<reference evidence="6 7" key="1">
    <citation type="submission" date="2024-07" db="EMBL/GenBank/DDBJ databases">
        <authorList>
            <person name="Thanompreechachai J."/>
            <person name="Duangmal K."/>
        </authorList>
    </citation>
    <scope>NUCLEOTIDE SEQUENCE [LARGE SCALE GENOMIC DNA]</scope>
    <source>
        <strain evidence="6 7">KCTC 19886</strain>
    </source>
</reference>